<accession>A0A6B9FUQ3</accession>
<dbReference type="InterPro" id="IPR013320">
    <property type="entry name" value="ConA-like_dom_sf"/>
</dbReference>
<dbReference type="PROSITE" id="PS51762">
    <property type="entry name" value="GH16_2"/>
    <property type="match status" value="1"/>
</dbReference>
<dbReference type="Gene3D" id="2.60.120.200">
    <property type="match status" value="1"/>
</dbReference>
<evidence type="ECO:0000313" key="4">
    <source>
        <dbReference type="Proteomes" id="UP000012488"/>
    </source>
</evidence>
<dbReference type="Pfam" id="PF00722">
    <property type="entry name" value="Glyco_hydro_16"/>
    <property type="match status" value="1"/>
</dbReference>
<reference evidence="3 4" key="2">
    <citation type="journal article" date="2013" name="Genome Announc.">
        <title>Draft Genome Sequence of Methylobacterium mesophilicum Strain SR1.6/6, Isolated from Citrus sinensis.</title>
        <authorList>
            <person name="Marinho Almeida D."/>
            <person name="Dini-Andreote F."/>
            <person name="Camargo Neves A.A."/>
            <person name="Juca Ramos R.T."/>
            <person name="Andreote F.D."/>
            <person name="Carneiro A.R."/>
            <person name="Oliveira de Souza Lima A."/>
            <person name="Caracciolo Gomes de Sa P.H."/>
            <person name="Ribeiro Barbosa M.S."/>
            <person name="Araujo W.L."/>
            <person name="Silva A."/>
        </authorList>
    </citation>
    <scope>NUCLEOTIDE SEQUENCE [LARGE SCALE GENOMIC DNA]</scope>
    <source>
        <strain evidence="3 4">SR1.6/6</strain>
    </source>
</reference>
<dbReference type="SUPFAM" id="SSF49899">
    <property type="entry name" value="Concanavalin A-like lectins/glucanases"/>
    <property type="match status" value="1"/>
</dbReference>
<organism evidence="3 4">
    <name type="scientific">Methylobacterium mesophilicum SR1.6/6</name>
    <dbReference type="NCBI Taxonomy" id="908290"/>
    <lineage>
        <taxon>Bacteria</taxon>
        <taxon>Pseudomonadati</taxon>
        <taxon>Pseudomonadota</taxon>
        <taxon>Alphaproteobacteria</taxon>
        <taxon>Hyphomicrobiales</taxon>
        <taxon>Methylobacteriaceae</taxon>
        <taxon>Methylobacterium</taxon>
    </lineage>
</organism>
<evidence type="ECO:0000256" key="1">
    <source>
        <dbReference type="ARBA" id="ARBA00006865"/>
    </source>
</evidence>
<dbReference type="EMBL" id="CP043538">
    <property type="protein sequence ID" value="QGY04684.1"/>
    <property type="molecule type" value="Genomic_DNA"/>
</dbReference>
<dbReference type="InterPro" id="IPR000757">
    <property type="entry name" value="Beta-glucanase-like"/>
</dbReference>
<protein>
    <submittedName>
        <fullName evidence="3">Glycoside hydrolase family 16 protein</fullName>
    </submittedName>
</protein>
<gene>
    <name evidence="3" type="ORF">MMSR116_24320</name>
</gene>
<dbReference type="KEGG" id="mmes:MMSR116_24320"/>
<proteinExistence type="inferred from homology"/>
<reference evidence="3 4" key="1">
    <citation type="journal article" date="2012" name="Genet. Mol. Biol.">
        <title>Analysis of 16S rRNA and mxaF genes revealing insights into Methylobacterium niche-specific plant association.</title>
        <authorList>
            <person name="Dourado M.N."/>
            <person name="Andreote F.D."/>
            <person name="Dini-Andreote F."/>
            <person name="Conti R."/>
            <person name="Araujo J.M."/>
            <person name="Araujo W.L."/>
        </authorList>
    </citation>
    <scope>NUCLEOTIDE SEQUENCE [LARGE SCALE GENOMIC DNA]</scope>
    <source>
        <strain evidence="3 4">SR1.6/6</strain>
    </source>
</reference>
<dbReference type="PANTHER" id="PTHR10963:SF55">
    <property type="entry name" value="GLYCOSIDE HYDROLASE FAMILY 16 PROTEIN"/>
    <property type="match status" value="1"/>
</dbReference>
<feature type="domain" description="GH16" evidence="2">
    <location>
        <begin position="126"/>
        <end position="415"/>
    </location>
</feature>
<name>A0A6B9FUQ3_9HYPH</name>
<keyword evidence="3" id="KW-0378">Hydrolase</keyword>
<dbReference type="InterPro" id="IPR006311">
    <property type="entry name" value="TAT_signal"/>
</dbReference>
<dbReference type="InterPro" id="IPR050546">
    <property type="entry name" value="Glycosyl_Hydrlase_16"/>
</dbReference>
<comment type="similarity">
    <text evidence="1">Belongs to the glycosyl hydrolase 16 family.</text>
</comment>
<dbReference type="AlphaFoldDB" id="A0A6B9FUQ3"/>
<dbReference type="GO" id="GO:0004553">
    <property type="term" value="F:hydrolase activity, hydrolyzing O-glycosyl compounds"/>
    <property type="evidence" value="ECO:0007669"/>
    <property type="project" value="InterPro"/>
</dbReference>
<evidence type="ECO:0000259" key="2">
    <source>
        <dbReference type="PROSITE" id="PS51762"/>
    </source>
</evidence>
<dbReference type="PROSITE" id="PS51318">
    <property type="entry name" value="TAT"/>
    <property type="match status" value="1"/>
</dbReference>
<dbReference type="PANTHER" id="PTHR10963">
    <property type="entry name" value="GLYCOSYL HYDROLASE-RELATED"/>
    <property type="match status" value="1"/>
</dbReference>
<dbReference type="RefSeq" id="WP_158169115.1">
    <property type="nucleotide sequence ID" value="NZ_CP043538.1"/>
</dbReference>
<dbReference type="GO" id="GO:0005975">
    <property type="term" value="P:carbohydrate metabolic process"/>
    <property type="evidence" value="ECO:0007669"/>
    <property type="project" value="InterPro"/>
</dbReference>
<dbReference type="CDD" id="cd08023">
    <property type="entry name" value="GH16_laminarinase_like"/>
    <property type="match status" value="1"/>
</dbReference>
<evidence type="ECO:0000313" key="3">
    <source>
        <dbReference type="EMBL" id="QGY04684.1"/>
    </source>
</evidence>
<sequence length="415" mass="45478">MSYMERRVQIDRRSLLGAGAAALAANAMPTTPAEATAARMLTLTSPIKTGSATAEAQGCVAYPDIILTASKTFAFAGTYTGTFKNIMIAVPGVSPWVSVVQDGQGGWTATMDLSSVRTGPLNCRIMAWYDDPTEKGLRLDFTLLIDNPAIRRAALSVPAPATGMRQLLADDFDTLPDDSRWAFGVRPDGNQWGSGSYFMTKNEKLSDVFQLPMPSCLRIRALYDDAYVDPQSYGRKWRSGLLCTAYADGRPPIAAFRKGYVEMRAILPLGKGMWPSMWAGSLGTDGKGNEPNGLEIDGFEAYDEQADPGSYTIANNVILWIGDGKNDGVPRQMFTANFDATSDWHTYGVLVEDAQATFYIDDKVTFKIPIPEKGSKTPLYWMFDNALSSGDWPIVVPPAKHVDMWVDYIRIYSAD</sequence>
<dbReference type="Proteomes" id="UP000012488">
    <property type="component" value="Chromosome"/>
</dbReference>
<dbReference type="OrthoDB" id="9809583at2"/>